<dbReference type="RefSeq" id="XP_009854486.1">
    <property type="nucleotide sequence ID" value="XM_009856184.1"/>
</dbReference>
<dbReference type="HOGENOM" id="CLU_2528036_0_0_1"/>
<dbReference type="GeneID" id="20823501"/>
<evidence type="ECO:0000256" key="1">
    <source>
        <dbReference type="SAM" id="MobiDB-lite"/>
    </source>
</evidence>
<accession>F8MXR5</accession>
<keyword evidence="2" id="KW-0472">Membrane</keyword>
<proteinExistence type="predicted"/>
<feature type="transmembrane region" description="Helical" evidence="2">
    <location>
        <begin position="41"/>
        <end position="60"/>
    </location>
</feature>
<feature type="region of interest" description="Disordered" evidence="1">
    <location>
        <begin position="1"/>
        <end position="35"/>
    </location>
</feature>
<dbReference type="Proteomes" id="UP000008065">
    <property type="component" value="Unassembled WGS sequence"/>
</dbReference>
<evidence type="ECO:0000313" key="3">
    <source>
        <dbReference type="EMBL" id="EGO54536.1"/>
    </source>
</evidence>
<feature type="region of interest" description="Disordered" evidence="1">
    <location>
        <begin position="62"/>
        <end position="84"/>
    </location>
</feature>
<name>F8MXR5_NEUT8</name>
<dbReference type="VEuPathDB" id="FungiDB:NEUTE1DRAFT_118221"/>
<dbReference type="KEGG" id="nte:NEUTE1DRAFT118221"/>
<dbReference type="EMBL" id="GL891307">
    <property type="protein sequence ID" value="EGO54536.1"/>
    <property type="molecule type" value="Genomic_DNA"/>
</dbReference>
<evidence type="ECO:0000256" key="2">
    <source>
        <dbReference type="SAM" id="Phobius"/>
    </source>
</evidence>
<keyword evidence="4" id="KW-1185">Reference proteome</keyword>
<evidence type="ECO:0000313" key="4">
    <source>
        <dbReference type="Proteomes" id="UP000008065"/>
    </source>
</evidence>
<sequence>MSSNANYEPDANPGSVGAGPDMGDSGSIAGAAGTSSNDVGLSQGGLIAIIVVVCVVTIFGGKSFSPTSNTAPTRHDIDPPSNSR</sequence>
<gene>
    <name evidence="3" type="ORF">NEUTE1DRAFT_118221</name>
</gene>
<protein>
    <submittedName>
        <fullName evidence="3">Uncharacterized protein</fullName>
    </submittedName>
</protein>
<dbReference type="AlphaFoldDB" id="F8MXR5"/>
<feature type="compositionally biased region" description="Low complexity" evidence="1">
    <location>
        <begin position="23"/>
        <end position="35"/>
    </location>
</feature>
<reference evidence="4" key="1">
    <citation type="journal article" date="2011" name="Genetics">
        <title>Massive changes in genome architecture accompany the transition to self-fertility in the filamentous fungus Neurospora tetrasperma.</title>
        <authorList>
            <person name="Ellison C.E."/>
            <person name="Stajich J.E."/>
            <person name="Jacobson D.J."/>
            <person name="Natvig D.O."/>
            <person name="Lapidus A."/>
            <person name="Foster B."/>
            <person name="Aerts A."/>
            <person name="Riley R."/>
            <person name="Lindquist E.A."/>
            <person name="Grigoriev I.V."/>
            <person name="Taylor J.W."/>
        </authorList>
    </citation>
    <scope>NUCLEOTIDE SEQUENCE [LARGE SCALE GENOMIC DNA]</scope>
    <source>
        <strain evidence="4">FGSC 2508 / P0657</strain>
    </source>
</reference>
<keyword evidence="2" id="KW-1133">Transmembrane helix</keyword>
<organism evidence="3 4">
    <name type="scientific">Neurospora tetrasperma (strain FGSC 2508 / ATCC MYA-4615 / P0657)</name>
    <dbReference type="NCBI Taxonomy" id="510951"/>
    <lineage>
        <taxon>Eukaryota</taxon>
        <taxon>Fungi</taxon>
        <taxon>Dikarya</taxon>
        <taxon>Ascomycota</taxon>
        <taxon>Pezizomycotina</taxon>
        <taxon>Sordariomycetes</taxon>
        <taxon>Sordariomycetidae</taxon>
        <taxon>Sordariales</taxon>
        <taxon>Sordariaceae</taxon>
        <taxon>Neurospora</taxon>
    </lineage>
</organism>
<keyword evidence="2" id="KW-0812">Transmembrane</keyword>